<dbReference type="AlphaFoldDB" id="A0A1G4NW43"/>
<dbReference type="InterPro" id="IPR008470">
    <property type="entry name" value="Uncharacterised_Ycf33"/>
</dbReference>
<keyword evidence="5" id="KW-1133">Transmembrane helix</keyword>
<dbReference type="Pfam" id="PF05421">
    <property type="entry name" value="DUF751"/>
    <property type="match status" value="1"/>
</dbReference>
<accession>A0A1G4NW43</accession>
<keyword evidence="6" id="KW-0150">Chloroplast</keyword>
<sequence length="65" mass="7774">MHTFWDNIWKFPKFIISVFIGFFLTAVYPIFELSKNKQINYLIMIILLLVIITLYLILKLMLGYG</sequence>
<keyword evidence="5" id="KW-0812">Transmembrane</keyword>
<name>A0A1G4NW43_9FLOR</name>
<dbReference type="GeneID" id="30000746"/>
<evidence type="ECO:0000256" key="1">
    <source>
        <dbReference type="ARBA" id="ARBA00004474"/>
    </source>
</evidence>
<organism evidence="6">
    <name type="scientific">Liagoropsis maxima</name>
    <dbReference type="NCBI Taxonomy" id="1653392"/>
    <lineage>
        <taxon>Eukaryota</taxon>
        <taxon>Rhodophyta</taxon>
        <taxon>Florideophyceae</taxon>
        <taxon>Nemaliophycidae</taxon>
        <taxon>Nemaliales</taxon>
        <taxon>Liagoraceae</taxon>
        <taxon>Liagoropsis</taxon>
    </lineage>
</organism>
<protein>
    <recommendedName>
        <fullName evidence="3">Uncharacterized protein ycf33</fullName>
    </recommendedName>
</protein>
<proteinExistence type="inferred from homology"/>
<geneLocation type="chloroplast" evidence="6"/>
<evidence type="ECO:0000256" key="3">
    <source>
        <dbReference type="ARBA" id="ARBA00021584"/>
    </source>
</evidence>
<feature type="transmembrane region" description="Helical" evidence="5">
    <location>
        <begin position="14"/>
        <end position="31"/>
    </location>
</feature>
<evidence type="ECO:0000256" key="2">
    <source>
        <dbReference type="ARBA" id="ARBA00010985"/>
    </source>
</evidence>
<comment type="similarity">
    <text evidence="2">Belongs to the ycf33 family.</text>
</comment>
<feature type="transmembrane region" description="Helical" evidence="5">
    <location>
        <begin position="38"/>
        <end position="58"/>
    </location>
</feature>
<keyword evidence="4 6" id="KW-0934">Plastid</keyword>
<gene>
    <name evidence="6" type="primary">ycf33</name>
    <name evidence="6" type="ORF">J0256_204</name>
</gene>
<dbReference type="RefSeq" id="YP_009314601.1">
    <property type="nucleotide sequence ID" value="NC_031662.1"/>
</dbReference>
<evidence type="ECO:0000256" key="5">
    <source>
        <dbReference type="SAM" id="Phobius"/>
    </source>
</evidence>
<evidence type="ECO:0000256" key="4">
    <source>
        <dbReference type="ARBA" id="ARBA00022640"/>
    </source>
</evidence>
<dbReference type="EMBL" id="LT622870">
    <property type="protein sequence ID" value="SCW22855.1"/>
    <property type="molecule type" value="Genomic_DNA"/>
</dbReference>
<comment type="subcellular location">
    <subcellularLocation>
        <location evidence="1">Plastid</location>
    </subcellularLocation>
</comment>
<evidence type="ECO:0000313" key="6">
    <source>
        <dbReference type="EMBL" id="SCW22855.1"/>
    </source>
</evidence>
<keyword evidence="5" id="KW-0472">Membrane</keyword>
<reference evidence="6" key="1">
    <citation type="submission" date="2016-10" db="EMBL/GenBank/DDBJ databases">
        <title>Chloroplast genomes as a tool to resolve red algal phylogenies: a case study in the Nemaliales.</title>
        <authorList>
            <person name="Costa J.F."/>
            <person name="Lin S.M."/>
            <person name="Macaya E.C."/>
            <person name="Fernandez-Garcia C."/>
            <person name="Verbruggen H."/>
        </authorList>
    </citation>
    <scope>NUCLEOTIDE SEQUENCE</scope>
    <source>
        <strain evidence="6">J.0256</strain>
    </source>
</reference>
<dbReference type="GO" id="GO:0009536">
    <property type="term" value="C:plastid"/>
    <property type="evidence" value="ECO:0007669"/>
    <property type="project" value="UniProtKB-SubCell"/>
</dbReference>
<reference evidence="6" key="2">
    <citation type="submission" date="2016-10" db="EMBL/GenBank/DDBJ databases">
        <authorList>
            <person name="de Groot N.N."/>
        </authorList>
    </citation>
    <scope>NUCLEOTIDE SEQUENCE</scope>
    <source>
        <strain evidence="6">J.0256</strain>
    </source>
</reference>